<dbReference type="Gene3D" id="3.40.50.150">
    <property type="entry name" value="Vaccinia Virus protein VP39"/>
    <property type="match status" value="1"/>
</dbReference>
<keyword evidence="2" id="KW-0489">Methyltransferase</keyword>
<name>A0A5N8W5J6_9ACTN</name>
<dbReference type="OrthoDB" id="4104638at2"/>
<dbReference type="Proteomes" id="UP000326979">
    <property type="component" value="Unassembled WGS sequence"/>
</dbReference>
<evidence type="ECO:0000313" key="3">
    <source>
        <dbReference type="Proteomes" id="UP000326979"/>
    </source>
</evidence>
<accession>A0A5N8W5J6</accession>
<evidence type="ECO:0000313" key="2">
    <source>
        <dbReference type="EMBL" id="MPY41584.1"/>
    </source>
</evidence>
<dbReference type="RefSeq" id="WP_152785176.1">
    <property type="nucleotide sequence ID" value="NZ_BAABEQ010000081.1"/>
</dbReference>
<keyword evidence="3" id="KW-1185">Reference proteome</keyword>
<protein>
    <submittedName>
        <fullName evidence="2">FkbM family methyltransferase</fullName>
    </submittedName>
</protein>
<organism evidence="2 3">
    <name type="scientific">Streptomyces phyllanthi</name>
    <dbReference type="NCBI Taxonomy" id="1803180"/>
    <lineage>
        <taxon>Bacteria</taxon>
        <taxon>Bacillati</taxon>
        <taxon>Actinomycetota</taxon>
        <taxon>Actinomycetes</taxon>
        <taxon>Kitasatosporales</taxon>
        <taxon>Streptomycetaceae</taxon>
        <taxon>Streptomyces</taxon>
    </lineage>
</organism>
<gene>
    <name evidence="2" type="ORF">FNH04_17180</name>
</gene>
<dbReference type="AlphaFoldDB" id="A0A5N8W5J6"/>
<dbReference type="Pfam" id="PF05050">
    <property type="entry name" value="Methyltransf_21"/>
    <property type="match status" value="1"/>
</dbReference>
<evidence type="ECO:0000259" key="1">
    <source>
        <dbReference type="Pfam" id="PF05050"/>
    </source>
</evidence>
<dbReference type="InterPro" id="IPR006342">
    <property type="entry name" value="FkbM_mtfrase"/>
</dbReference>
<reference evidence="2 3" key="1">
    <citation type="submission" date="2019-07" db="EMBL/GenBank/DDBJ databases">
        <title>New species of Amycolatopsis and Streptomyces.</title>
        <authorList>
            <person name="Duangmal K."/>
            <person name="Teo W.F.A."/>
            <person name="Lipun K."/>
        </authorList>
    </citation>
    <scope>NUCLEOTIDE SEQUENCE [LARGE SCALE GENOMIC DNA]</scope>
    <source>
        <strain evidence="2 3">TISTR 2346</strain>
    </source>
</reference>
<proteinExistence type="predicted"/>
<dbReference type="EMBL" id="VJZE01000104">
    <property type="protein sequence ID" value="MPY41584.1"/>
    <property type="molecule type" value="Genomic_DNA"/>
</dbReference>
<dbReference type="PANTHER" id="PTHR36973">
    <property type="entry name" value="SLL1456 PROTEIN-RELATED"/>
    <property type="match status" value="1"/>
</dbReference>
<sequence length="335" mass="36833">METLFRRLLRLMPRLGLHVTDLGPGTAVVSRRGGRARIPVDQGADLLVRNVDRYSVTGAGKDMWVVQGTKPGKAPEPSGGWTGVRLGDTGAHLLLNDHASADERRFQLAAGAYLCSQHVAAMLEAYRVNCVFDVGANAGQYGKRLRRFGYTGRIVSFEPTSDAFARLERAAKDDPDWQVCHFGLGREDAMMSIHTGWNSMNSLLPPSDYGRGRYKRFARTQTEEIEIRRLDEVMEKALDGITGPRPYLKMDTQGYDLEVFAGAGERIADFVGLQSEVAALRLYEGSPGMAEAIAVYERSGFGISGMYPVTREETTGRVVEFDCVMMRADAAPAKG</sequence>
<dbReference type="InterPro" id="IPR029063">
    <property type="entry name" value="SAM-dependent_MTases_sf"/>
</dbReference>
<dbReference type="GO" id="GO:0032259">
    <property type="term" value="P:methylation"/>
    <property type="evidence" value="ECO:0007669"/>
    <property type="project" value="UniProtKB-KW"/>
</dbReference>
<dbReference type="NCBIfam" id="TIGR01444">
    <property type="entry name" value="fkbM_fam"/>
    <property type="match status" value="1"/>
</dbReference>
<dbReference type="GO" id="GO:0008171">
    <property type="term" value="F:O-methyltransferase activity"/>
    <property type="evidence" value="ECO:0007669"/>
    <property type="project" value="TreeGrafter"/>
</dbReference>
<dbReference type="PANTHER" id="PTHR36973:SF4">
    <property type="entry name" value="NODULATION PROTEIN"/>
    <property type="match status" value="1"/>
</dbReference>
<keyword evidence="2" id="KW-0808">Transferase</keyword>
<comment type="caution">
    <text evidence="2">The sequence shown here is derived from an EMBL/GenBank/DDBJ whole genome shotgun (WGS) entry which is preliminary data.</text>
</comment>
<feature type="domain" description="Methyltransferase FkbM" evidence="1">
    <location>
        <begin position="133"/>
        <end position="269"/>
    </location>
</feature>
<dbReference type="InterPro" id="IPR053188">
    <property type="entry name" value="FkbM_Methyltransferase"/>
</dbReference>
<dbReference type="SUPFAM" id="SSF53335">
    <property type="entry name" value="S-adenosyl-L-methionine-dependent methyltransferases"/>
    <property type="match status" value="1"/>
</dbReference>